<gene>
    <name evidence="2" type="ORF">ATR01nite_17840</name>
</gene>
<sequence>MRLRNCILQAESENHTTGPVEKRPVNNAPPSGLKTGEGPKPAQPLPDPRITADKHNTQQHARSTL</sequence>
<proteinExistence type="predicted"/>
<feature type="region of interest" description="Disordered" evidence="1">
    <location>
        <begin position="1"/>
        <end position="65"/>
    </location>
</feature>
<dbReference type="EMBL" id="BJVR01000015">
    <property type="protein sequence ID" value="GEL50709.1"/>
    <property type="molecule type" value="Genomic_DNA"/>
</dbReference>
<evidence type="ECO:0000256" key="1">
    <source>
        <dbReference type="SAM" id="MobiDB-lite"/>
    </source>
</evidence>
<protein>
    <submittedName>
        <fullName evidence="2">Uncharacterized protein</fullName>
    </submittedName>
</protein>
<name>A0A511FP59_9PROT</name>
<dbReference type="AlphaFoldDB" id="A0A511FP59"/>
<comment type="caution">
    <text evidence="2">The sequence shown here is derived from an EMBL/GenBank/DDBJ whole genome shotgun (WGS) entry which is preliminary data.</text>
</comment>
<evidence type="ECO:0000313" key="2">
    <source>
        <dbReference type="EMBL" id="GEL50709.1"/>
    </source>
</evidence>
<accession>A0A511FP59</accession>
<reference evidence="2 3" key="1">
    <citation type="submission" date="2019-07" db="EMBL/GenBank/DDBJ databases">
        <title>Whole genome shotgun sequence of Acetobacter tropicalis NBRC 16470.</title>
        <authorList>
            <person name="Hosoyama A."/>
            <person name="Uohara A."/>
            <person name="Ohji S."/>
            <person name="Ichikawa N."/>
        </authorList>
    </citation>
    <scope>NUCLEOTIDE SEQUENCE [LARGE SCALE GENOMIC DNA]</scope>
    <source>
        <strain evidence="2 3">NBRC 16470</strain>
    </source>
</reference>
<evidence type="ECO:0000313" key="3">
    <source>
        <dbReference type="Proteomes" id="UP000321800"/>
    </source>
</evidence>
<dbReference type="Proteomes" id="UP000321800">
    <property type="component" value="Unassembled WGS sequence"/>
</dbReference>
<organism evidence="2 3">
    <name type="scientific">Acetobacter tropicalis</name>
    <dbReference type="NCBI Taxonomy" id="104102"/>
    <lineage>
        <taxon>Bacteria</taxon>
        <taxon>Pseudomonadati</taxon>
        <taxon>Pseudomonadota</taxon>
        <taxon>Alphaproteobacteria</taxon>
        <taxon>Acetobacterales</taxon>
        <taxon>Acetobacteraceae</taxon>
        <taxon>Acetobacter</taxon>
    </lineage>
</organism>